<name>A0A6J8EAJ8_MYTCO</name>
<gene>
    <name evidence="1" type="ORF">MCOR_49212</name>
</gene>
<organism evidence="1 2">
    <name type="scientific">Mytilus coruscus</name>
    <name type="common">Sea mussel</name>
    <dbReference type="NCBI Taxonomy" id="42192"/>
    <lineage>
        <taxon>Eukaryota</taxon>
        <taxon>Metazoa</taxon>
        <taxon>Spiralia</taxon>
        <taxon>Lophotrochozoa</taxon>
        <taxon>Mollusca</taxon>
        <taxon>Bivalvia</taxon>
        <taxon>Autobranchia</taxon>
        <taxon>Pteriomorphia</taxon>
        <taxon>Mytilida</taxon>
        <taxon>Mytiloidea</taxon>
        <taxon>Mytilidae</taxon>
        <taxon>Mytilinae</taxon>
        <taxon>Mytilus</taxon>
    </lineage>
</organism>
<proteinExistence type="predicted"/>
<accession>A0A6J8EAJ8</accession>
<dbReference type="AlphaFoldDB" id="A0A6J8EAJ8"/>
<evidence type="ECO:0000313" key="1">
    <source>
        <dbReference type="EMBL" id="CAC5416612.1"/>
    </source>
</evidence>
<reference evidence="1 2" key="1">
    <citation type="submission" date="2020-06" db="EMBL/GenBank/DDBJ databases">
        <authorList>
            <person name="Li R."/>
            <person name="Bekaert M."/>
        </authorList>
    </citation>
    <scope>NUCLEOTIDE SEQUENCE [LARGE SCALE GENOMIC DNA]</scope>
    <source>
        <strain evidence="2">wild</strain>
    </source>
</reference>
<keyword evidence="2" id="KW-1185">Reference proteome</keyword>
<sequence length="179" mass="19320">MMDPISSIQDWVIGRTIYTTLTCENNAGLISTLSADWVKISNQPPSIATAVVETMPLSLTECTPQIKHQGVTDNIRLKWTVFADDIGVERFKKQGTVSYISDFFYLGESADDDLFYEVSSDSAQAGVDIIQWQETSNTSKTFGIPASVSATAGLTVHVTVIAVSIGGRSAVKVGQLILP</sequence>
<protein>
    <submittedName>
        <fullName evidence="1">Uncharacterized protein</fullName>
    </submittedName>
</protein>
<dbReference type="EMBL" id="CACVKT020008664">
    <property type="protein sequence ID" value="CAC5416612.1"/>
    <property type="molecule type" value="Genomic_DNA"/>
</dbReference>
<dbReference type="Proteomes" id="UP000507470">
    <property type="component" value="Unassembled WGS sequence"/>
</dbReference>
<dbReference type="OrthoDB" id="6112879at2759"/>
<evidence type="ECO:0000313" key="2">
    <source>
        <dbReference type="Proteomes" id="UP000507470"/>
    </source>
</evidence>